<dbReference type="PANTHER" id="PTHR21060">
    <property type="entry name" value="ACETATE KINASE"/>
    <property type="match status" value="1"/>
</dbReference>
<dbReference type="EMBL" id="KV454290">
    <property type="protein sequence ID" value="ODQ75860.1"/>
    <property type="molecule type" value="Genomic_DNA"/>
</dbReference>
<evidence type="ECO:0000313" key="7">
    <source>
        <dbReference type="Proteomes" id="UP000094385"/>
    </source>
</evidence>
<feature type="active site" description="Proton donor/acceptor" evidence="5">
    <location>
        <position position="156"/>
    </location>
</feature>
<feature type="site" description="Transition state stabilizer" evidence="5">
    <location>
        <position position="188"/>
    </location>
</feature>
<dbReference type="InterPro" id="IPR004372">
    <property type="entry name" value="Ac/propionate_kinase"/>
</dbReference>
<dbReference type="InterPro" id="IPR023865">
    <property type="entry name" value="Aliphatic_acid_kinase_CS"/>
</dbReference>
<dbReference type="InterPro" id="IPR043129">
    <property type="entry name" value="ATPase_NBD"/>
</dbReference>
<dbReference type="Proteomes" id="UP000094385">
    <property type="component" value="Unassembled WGS sequence"/>
</dbReference>
<dbReference type="HAMAP" id="MF_00020">
    <property type="entry name" value="Acetate_kinase"/>
    <property type="match status" value="1"/>
</dbReference>
<dbReference type="PRINTS" id="PR00471">
    <property type="entry name" value="ACETATEKNASE"/>
</dbReference>
<protein>
    <recommendedName>
        <fullName evidence="5">Probable acetate kinase</fullName>
        <ecNumber evidence="5">2.7.2.1</ecNumber>
    </recommendedName>
    <alternativeName>
        <fullName evidence="5">Acetokinase</fullName>
    </alternativeName>
</protein>
<feature type="binding site" evidence="5">
    <location>
        <position position="15"/>
    </location>
    <ligand>
        <name>ATP</name>
        <dbReference type="ChEBI" id="CHEBI:30616"/>
    </ligand>
</feature>
<keyword evidence="1 5" id="KW-0808">Transferase</keyword>
<feature type="site" description="Transition state stabilizer" evidence="5">
    <location>
        <position position="249"/>
    </location>
</feature>
<dbReference type="EC" id="2.7.2.1" evidence="5"/>
<organism evidence="6 7">
    <name type="scientific">Lipomyces starkeyi NRRL Y-11557</name>
    <dbReference type="NCBI Taxonomy" id="675824"/>
    <lineage>
        <taxon>Eukaryota</taxon>
        <taxon>Fungi</taxon>
        <taxon>Dikarya</taxon>
        <taxon>Ascomycota</taxon>
        <taxon>Saccharomycotina</taxon>
        <taxon>Lipomycetes</taxon>
        <taxon>Lipomycetales</taxon>
        <taxon>Lipomycetaceae</taxon>
        <taxon>Lipomyces</taxon>
    </lineage>
</organism>
<sequence>MSAILCLNAGSSSVKFSLYRYSPDASLLLTGSVSGLTADQQYLTYTSYKSSSEILESIKNQEIDCPDHDSAFKVFMEHLDSKIGENRLLSIDDIYVACHRIVHGGGNPRPLLITEEVYHELDILSDLAPLHNQRALDIVHSCISRLKGTKNVAFFDSSFHMTIPRHIYTYPIDLDVQKRHQIRKYGFHGLSYAFITHETADYFGVDEGDLNIIALHLGSGASACAILGGKSINTSMGLTPLEGLPGATRSGSLDPSLIFHYHSDSSRMSTASSKDVHLTIAEDILNKRSGWQSITGTTDFGLITKRAVEENDELAKLAFDMFVDRVSMYVGQYWVALQGKAVALVFAGGIGEKGKEFRTAVIEKVSCLGFTIDEERNITASTTSDVVFDVSKKDAEVKTLVVQTDEQLQMAKEVIATRL</sequence>
<evidence type="ECO:0000256" key="1">
    <source>
        <dbReference type="ARBA" id="ARBA00022679"/>
    </source>
</evidence>
<comment type="catalytic activity">
    <reaction evidence="5">
        <text>acetate + ATP = acetyl phosphate + ADP</text>
        <dbReference type="Rhea" id="RHEA:11352"/>
        <dbReference type="ChEBI" id="CHEBI:22191"/>
        <dbReference type="ChEBI" id="CHEBI:30089"/>
        <dbReference type="ChEBI" id="CHEBI:30616"/>
        <dbReference type="ChEBI" id="CHEBI:456216"/>
        <dbReference type="EC" id="2.7.2.1"/>
    </reaction>
</comment>
<dbReference type="PANTHER" id="PTHR21060:SF15">
    <property type="entry name" value="ACETATE KINASE-RELATED"/>
    <property type="match status" value="1"/>
</dbReference>
<evidence type="ECO:0000313" key="6">
    <source>
        <dbReference type="EMBL" id="ODQ75860.1"/>
    </source>
</evidence>
<feature type="binding site" evidence="5">
    <location>
        <position position="8"/>
    </location>
    <ligand>
        <name>Mg(2+)</name>
        <dbReference type="ChEBI" id="CHEBI:18420"/>
    </ligand>
</feature>
<evidence type="ECO:0000256" key="2">
    <source>
        <dbReference type="ARBA" id="ARBA00022741"/>
    </source>
</evidence>
<reference evidence="6 7" key="1">
    <citation type="journal article" date="2016" name="Proc. Natl. Acad. Sci. U.S.A.">
        <title>Comparative genomics of biotechnologically important yeasts.</title>
        <authorList>
            <person name="Riley R."/>
            <person name="Haridas S."/>
            <person name="Wolfe K.H."/>
            <person name="Lopes M.R."/>
            <person name="Hittinger C.T."/>
            <person name="Goeker M."/>
            <person name="Salamov A.A."/>
            <person name="Wisecaver J.H."/>
            <person name="Long T.M."/>
            <person name="Calvey C.H."/>
            <person name="Aerts A.L."/>
            <person name="Barry K.W."/>
            <person name="Choi C."/>
            <person name="Clum A."/>
            <person name="Coughlan A.Y."/>
            <person name="Deshpande S."/>
            <person name="Douglass A.P."/>
            <person name="Hanson S.J."/>
            <person name="Klenk H.-P."/>
            <person name="LaButti K.M."/>
            <person name="Lapidus A."/>
            <person name="Lindquist E.A."/>
            <person name="Lipzen A.M."/>
            <person name="Meier-Kolthoff J.P."/>
            <person name="Ohm R.A."/>
            <person name="Otillar R.P."/>
            <person name="Pangilinan J.L."/>
            <person name="Peng Y."/>
            <person name="Rokas A."/>
            <person name="Rosa C.A."/>
            <person name="Scheuner C."/>
            <person name="Sibirny A.A."/>
            <person name="Slot J.C."/>
            <person name="Stielow J.B."/>
            <person name="Sun H."/>
            <person name="Kurtzman C.P."/>
            <person name="Blackwell M."/>
            <person name="Grigoriev I.V."/>
            <person name="Jeffries T.W."/>
        </authorList>
    </citation>
    <scope>NUCLEOTIDE SEQUENCE [LARGE SCALE GENOMIC DNA]</scope>
    <source>
        <strain evidence="6 7">NRRL Y-11557</strain>
    </source>
</reference>
<comment type="cofactor">
    <cofactor evidence="5">
        <name>Mg(2+)</name>
        <dbReference type="ChEBI" id="CHEBI:18420"/>
    </cofactor>
</comment>
<dbReference type="GO" id="GO:0006083">
    <property type="term" value="P:acetate metabolic process"/>
    <property type="evidence" value="ECO:0007669"/>
    <property type="project" value="TreeGrafter"/>
</dbReference>
<keyword evidence="5" id="KW-0479">Metal-binding</keyword>
<dbReference type="GO" id="GO:0000287">
    <property type="term" value="F:magnesium ion binding"/>
    <property type="evidence" value="ECO:0007669"/>
    <property type="project" value="UniProtKB-UniRule"/>
</dbReference>
<dbReference type="OrthoDB" id="67445at2759"/>
<keyword evidence="2 5" id="KW-0547">Nucleotide-binding</keyword>
<comment type="similarity">
    <text evidence="5">Belongs to the acetokinase family.</text>
</comment>
<dbReference type="PIRSF" id="PIRSF000722">
    <property type="entry name" value="Acetate_prop_kin"/>
    <property type="match status" value="1"/>
</dbReference>
<dbReference type="PROSITE" id="PS01075">
    <property type="entry name" value="ACETATE_KINASE_1"/>
    <property type="match status" value="1"/>
</dbReference>
<evidence type="ECO:0000256" key="5">
    <source>
        <dbReference type="HAMAP-Rule" id="MF_03131"/>
    </source>
</evidence>
<feature type="binding site" evidence="5">
    <location>
        <position position="100"/>
    </location>
    <ligand>
        <name>substrate</name>
    </ligand>
</feature>
<comment type="pathway">
    <text evidence="5">Metabolic intermediate biosynthesis; acetyl-CoA biosynthesis; acetyl-CoA from acetate: step 1/2.</text>
</comment>
<keyword evidence="5" id="KW-0460">Magnesium</keyword>
<dbReference type="STRING" id="675824.A0A1E3QE05"/>
<name>A0A1E3QE05_LIPST</name>
<feature type="binding site" evidence="5">
    <location>
        <begin position="216"/>
        <end position="220"/>
    </location>
    <ligand>
        <name>ATP</name>
        <dbReference type="ChEBI" id="CHEBI:30616"/>
    </ligand>
</feature>
<dbReference type="NCBIfam" id="TIGR00016">
    <property type="entry name" value="ackA"/>
    <property type="match status" value="1"/>
</dbReference>
<dbReference type="UniPathway" id="UPA00340">
    <property type="reaction ID" value="UER00458"/>
</dbReference>
<feature type="binding site" evidence="5">
    <location>
        <position position="406"/>
    </location>
    <ligand>
        <name>Mg(2+)</name>
        <dbReference type="ChEBI" id="CHEBI:18420"/>
    </ligand>
</feature>
<dbReference type="Gene3D" id="3.30.420.40">
    <property type="match status" value="2"/>
</dbReference>
<gene>
    <name evidence="6" type="ORF">LIPSTDRAFT_218844</name>
</gene>
<keyword evidence="4 5" id="KW-0067">ATP-binding</keyword>
<dbReference type="SUPFAM" id="SSF53067">
    <property type="entry name" value="Actin-like ATPase domain"/>
    <property type="match status" value="2"/>
</dbReference>
<dbReference type="GO" id="GO:0005524">
    <property type="term" value="F:ATP binding"/>
    <property type="evidence" value="ECO:0007669"/>
    <property type="project" value="UniProtKB-KW"/>
</dbReference>
<dbReference type="GO" id="GO:0008776">
    <property type="term" value="F:acetate kinase activity"/>
    <property type="evidence" value="ECO:0007669"/>
    <property type="project" value="UniProtKB-UniRule"/>
</dbReference>
<comment type="caution">
    <text evidence="5">Lacks conserved residue(s) required for the propagation of feature annotation.</text>
</comment>
<dbReference type="InterPro" id="IPR000890">
    <property type="entry name" value="Aliphatic_acid_kin_short-chain"/>
</dbReference>
<evidence type="ECO:0000256" key="4">
    <source>
        <dbReference type="ARBA" id="ARBA00022840"/>
    </source>
</evidence>
<dbReference type="AlphaFoldDB" id="A0A1E3QE05"/>
<keyword evidence="3 5" id="KW-0418">Kinase</keyword>
<evidence type="ECO:0000256" key="3">
    <source>
        <dbReference type="ARBA" id="ARBA00022777"/>
    </source>
</evidence>
<proteinExistence type="inferred from homology"/>
<dbReference type="GO" id="GO:0006085">
    <property type="term" value="P:acetyl-CoA biosynthetic process"/>
    <property type="evidence" value="ECO:0007669"/>
    <property type="project" value="UniProtKB-UniRule"/>
</dbReference>
<accession>A0A1E3QE05</accession>
<dbReference type="Pfam" id="PF00871">
    <property type="entry name" value="Acetate_kinase"/>
    <property type="match status" value="1"/>
</dbReference>
<dbReference type="PROSITE" id="PS01076">
    <property type="entry name" value="ACETATE_KINASE_2"/>
    <property type="match status" value="1"/>
</dbReference>
<keyword evidence="7" id="KW-1185">Reference proteome</keyword>